<dbReference type="Proteomes" id="UP000092154">
    <property type="component" value="Unassembled WGS sequence"/>
</dbReference>
<dbReference type="AlphaFoldDB" id="A0A1B7MH59"/>
<evidence type="ECO:0000313" key="1">
    <source>
        <dbReference type="EMBL" id="OAX31924.1"/>
    </source>
</evidence>
<reference evidence="1 2" key="1">
    <citation type="submission" date="2016-06" db="EMBL/GenBank/DDBJ databases">
        <title>Comparative genomics of the ectomycorrhizal sister species Rhizopogon vinicolor and Rhizopogon vesiculosus (Basidiomycota: Boletales) reveals a divergence of the mating type B locus.</title>
        <authorList>
            <consortium name="DOE Joint Genome Institute"/>
            <person name="Mujic A.B."/>
            <person name="Kuo A."/>
            <person name="Tritt A."/>
            <person name="Lipzen A."/>
            <person name="Chen C."/>
            <person name="Johnson J."/>
            <person name="Sharma A."/>
            <person name="Barry K."/>
            <person name="Grigoriev I.V."/>
            <person name="Spatafora J.W."/>
        </authorList>
    </citation>
    <scope>NUCLEOTIDE SEQUENCE [LARGE SCALE GENOMIC DNA]</scope>
    <source>
        <strain evidence="1 2">AM-OR11-026</strain>
    </source>
</reference>
<dbReference type="STRING" id="1314800.A0A1B7MH59"/>
<evidence type="ECO:0000313" key="2">
    <source>
        <dbReference type="Proteomes" id="UP000092154"/>
    </source>
</evidence>
<dbReference type="InterPro" id="IPR011333">
    <property type="entry name" value="SKP1/BTB/POZ_sf"/>
</dbReference>
<dbReference type="OrthoDB" id="6359816at2759"/>
<keyword evidence="2" id="KW-1185">Reference proteome</keyword>
<sequence>MKSESRVVLVKGVAWKTWRAFVYYCYTGIINFSGLRSQVTTEATPQSPSNDGPPHCSPKSMYQLARKLRINTLSQFAFEAIETRLSAANILDEAFSKFTARHDAVREMELALLVKHRSEPHVLRGLPAKMEAVVMGSMPHAGPVIIALYQRITQTPSQD</sequence>
<protein>
    <recommendedName>
        <fullName evidence="3">BTB domain-containing protein</fullName>
    </recommendedName>
</protein>
<dbReference type="EMBL" id="KV449185">
    <property type="protein sequence ID" value="OAX31924.1"/>
    <property type="molecule type" value="Genomic_DNA"/>
</dbReference>
<accession>A0A1B7MH59</accession>
<dbReference type="Gene3D" id="3.30.710.10">
    <property type="entry name" value="Potassium Channel Kv1.1, Chain A"/>
    <property type="match status" value="1"/>
</dbReference>
<evidence type="ECO:0008006" key="3">
    <source>
        <dbReference type="Google" id="ProtNLM"/>
    </source>
</evidence>
<proteinExistence type="predicted"/>
<dbReference type="InParanoid" id="A0A1B7MH59"/>
<organism evidence="1 2">
    <name type="scientific">Rhizopogon vinicolor AM-OR11-026</name>
    <dbReference type="NCBI Taxonomy" id="1314800"/>
    <lineage>
        <taxon>Eukaryota</taxon>
        <taxon>Fungi</taxon>
        <taxon>Dikarya</taxon>
        <taxon>Basidiomycota</taxon>
        <taxon>Agaricomycotina</taxon>
        <taxon>Agaricomycetes</taxon>
        <taxon>Agaricomycetidae</taxon>
        <taxon>Boletales</taxon>
        <taxon>Suillineae</taxon>
        <taxon>Rhizopogonaceae</taxon>
        <taxon>Rhizopogon</taxon>
    </lineage>
</organism>
<gene>
    <name evidence="1" type="ORF">K503DRAFT_34091</name>
</gene>
<name>A0A1B7MH59_9AGAM</name>